<dbReference type="RefSeq" id="WP_120603037.1">
    <property type="nucleotide sequence ID" value="NZ_RAWE01000040.1"/>
</dbReference>
<reference evidence="5" key="1">
    <citation type="submission" date="2018-09" db="EMBL/GenBank/DDBJ databases">
        <authorList>
            <person name="Livingstone P.G."/>
            <person name="Whitworth D.E."/>
        </authorList>
    </citation>
    <scope>NUCLEOTIDE SEQUENCE [LARGE SCALE GENOMIC DNA]</scope>
    <source>
        <strain evidence="5">CA043D</strain>
    </source>
</reference>
<name>A0A3A8K851_9BACT</name>
<dbReference type="Pfam" id="PF13340">
    <property type="entry name" value="DUF4096"/>
    <property type="match status" value="1"/>
</dbReference>
<dbReference type="NCBIfam" id="NF033580">
    <property type="entry name" value="transpos_IS5_3"/>
    <property type="match status" value="1"/>
</dbReference>
<dbReference type="PANTHER" id="PTHR30007">
    <property type="entry name" value="PHP DOMAIN PROTEIN"/>
    <property type="match status" value="1"/>
</dbReference>
<keyword evidence="5" id="KW-1185">Reference proteome</keyword>
<dbReference type="EMBL" id="RAWE01000040">
    <property type="protein sequence ID" value="RKH03477.1"/>
    <property type="molecule type" value="Genomic_DNA"/>
</dbReference>
<sequence length="276" mass="31718">MGVVKKDDGWRVPDELWRRIKPLLPARPEHPLGCHNPRVPDRQALDGILLVLRTGMQWGALKATGLCHPSSAYRRFREWLAAGVFREFWRQGLLAYYGLARIDWRWLALDGTQGKAPLGGEKTGPNPTDRAKRGTKRSLLTDSRGVPLGLVVAGANTNDFKLARATLESIPVRRPLPSRSRRQTLCVDLGYAFRPVRELAQEYGLTLKAPKRGGPRSPKLSRRRRPSPRWMVERTHSWLNRFRRLLVRWEKREDTYVAMLHFALGIITWFHSLLPK</sequence>
<evidence type="ECO:0000259" key="2">
    <source>
        <dbReference type="Pfam" id="PF01609"/>
    </source>
</evidence>
<evidence type="ECO:0000256" key="1">
    <source>
        <dbReference type="SAM" id="MobiDB-lite"/>
    </source>
</evidence>
<dbReference type="GO" id="GO:0006313">
    <property type="term" value="P:DNA transposition"/>
    <property type="evidence" value="ECO:0007669"/>
    <property type="project" value="InterPro"/>
</dbReference>
<accession>A0A3A8K851</accession>
<dbReference type="InterPro" id="IPR002559">
    <property type="entry name" value="Transposase_11"/>
</dbReference>
<feature type="compositionally biased region" description="Basic residues" evidence="1">
    <location>
        <begin position="209"/>
        <end position="227"/>
    </location>
</feature>
<dbReference type="AlphaFoldDB" id="A0A3A8K851"/>
<dbReference type="GO" id="GO:0003677">
    <property type="term" value="F:DNA binding"/>
    <property type="evidence" value="ECO:0007669"/>
    <property type="project" value="InterPro"/>
</dbReference>
<proteinExistence type="predicted"/>
<evidence type="ECO:0000313" key="4">
    <source>
        <dbReference type="EMBL" id="RKH03477.1"/>
    </source>
</evidence>
<dbReference type="Proteomes" id="UP000268313">
    <property type="component" value="Unassembled WGS sequence"/>
</dbReference>
<comment type="caution">
    <text evidence="4">The sequence shown here is derived from an EMBL/GenBank/DDBJ whole genome shotgun (WGS) entry which is preliminary data.</text>
</comment>
<dbReference type="GO" id="GO:0004803">
    <property type="term" value="F:transposase activity"/>
    <property type="evidence" value="ECO:0007669"/>
    <property type="project" value="InterPro"/>
</dbReference>
<protein>
    <submittedName>
        <fullName evidence="4">IS5 family transposase</fullName>
    </submittedName>
</protein>
<evidence type="ECO:0000259" key="3">
    <source>
        <dbReference type="Pfam" id="PF13340"/>
    </source>
</evidence>
<gene>
    <name evidence="4" type="ORF">D7X32_13830</name>
</gene>
<dbReference type="Pfam" id="PF01609">
    <property type="entry name" value="DDE_Tnp_1"/>
    <property type="match status" value="1"/>
</dbReference>
<dbReference type="OrthoDB" id="5414036at2"/>
<evidence type="ECO:0000313" key="5">
    <source>
        <dbReference type="Proteomes" id="UP000268313"/>
    </source>
</evidence>
<dbReference type="PANTHER" id="PTHR30007:SF0">
    <property type="entry name" value="TRANSPOSASE"/>
    <property type="match status" value="1"/>
</dbReference>
<feature type="domain" description="Transposase IS4-like" evidence="2">
    <location>
        <begin position="107"/>
        <end position="260"/>
    </location>
</feature>
<feature type="domain" description="Insertion element IS402-like" evidence="3">
    <location>
        <begin position="13"/>
        <end position="88"/>
    </location>
</feature>
<organism evidence="4 5">
    <name type="scientific">Corallococcus carmarthensis</name>
    <dbReference type="NCBI Taxonomy" id="2316728"/>
    <lineage>
        <taxon>Bacteria</taxon>
        <taxon>Pseudomonadati</taxon>
        <taxon>Myxococcota</taxon>
        <taxon>Myxococcia</taxon>
        <taxon>Myxococcales</taxon>
        <taxon>Cystobacterineae</taxon>
        <taxon>Myxococcaceae</taxon>
        <taxon>Corallococcus</taxon>
    </lineage>
</organism>
<feature type="region of interest" description="Disordered" evidence="1">
    <location>
        <begin position="115"/>
        <end position="138"/>
    </location>
</feature>
<feature type="region of interest" description="Disordered" evidence="1">
    <location>
        <begin position="207"/>
        <end position="227"/>
    </location>
</feature>
<dbReference type="InterPro" id="IPR025161">
    <property type="entry name" value="IS402-like_dom"/>
</dbReference>